<keyword evidence="5" id="KW-1185">Reference proteome</keyword>
<keyword evidence="2 4" id="KW-0378">Hydrolase</keyword>
<dbReference type="NCBIfam" id="TIGR01490">
    <property type="entry name" value="HAD-SF-IB-hyp1"/>
    <property type="match status" value="1"/>
</dbReference>
<reference evidence="5" key="1">
    <citation type="submission" date="2017-11" db="EMBL/GenBank/DDBJ databases">
        <title>The draft genome sequence of Chromatocurvus sp. F02.</title>
        <authorList>
            <person name="Du Z.-J."/>
            <person name="Chang Y.-Q."/>
        </authorList>
    </citation>
    <scope>NUCLEOTIDE SEQUENCE [LARGE SCALE GENOMIC DNA]</scope>
    <source>
        <strain evidence="5">F02</strain>
    </source>
</reference>
<dbReference type="Gene3D" id="3.40.50.1000">
    <property type="entry name" value="HAD superfamily/HAD-like"/>
    <property type="match status" value="1"/>
</dbReference>
<dbReference type="AlphaFoldDB" id="A0A2N5Y579"/>
<dbReference type="PANTHER" id="PTHR43344:SF13">
    <property type="entry name" value="PHOSPHATASE RV3661-RELATED"/>
    <property type="match status" value="1"/>
</dbReference>
<evidence type="ECO:0000313" key="5">
    <source>
        <dbReference type="Proteomes" id="UP000234845"/>
    </source>
</evidence>
<accession>A0A2N5Y579</accession>
<dbReference type="InterPro" id="IPR006385">
    <property type="entry name" value="HAD_hydro_SerB1"/>
</dbReference>
<protein>
    <submittedName>
        <fullName evidence="4">HAD-IB family hydrolase</fullName>
    </submittedName>
</protein>
<dbReference type="InterPro" id="IPR036412">
    <property type="entry name" value="HAD-like_sf"/>
</dbReference>
<organism evidence="4 5">
    <name type="scientific">Kineobactrum sediminis</name>
    <dbReference type="NCBI Taxonomy" id="1905677"/>
    <lineage>
        <taxon>Bacteria</taxon>
        <taxon>Pseudomonadati</taxon>
        <taxon>Pseudomonadota</taxon>
        <taxon>Gammaproteobacteria</taxon>
        <taxon>Cellvibrionales</taxon>
        <taxon>Halieaceae</taxon>
        <taxon>Kineobactrum</taxon>
    </lineage>
</organism>
<dbReference type="Gene3D" id="1.20.1440.100">
    <property type="entry name" value="SG protein - dephosphorylation function"/>
    <property type="match status" value="1"/>
</dbReference>
<dbReference type="InterPro" id="IPR050582">
    <property type="entry name" value="HAD-like_SerB"/>
</dbReference>
<dbReference type="CDD" id="cd02612">
    <property type="entry name" value="HAD_PGPPase"/>
    <property type="match status" value="1"/>
</dbReference>
<gene>
    <name evidence="4" type="ORF">CWI75_04150</name>
</gene>
<dbReference type="OrthoDB" id="9784466at2"/>
<dbReference type="RefSeq" id="WP_101520234.1">
    <property type="nucleotide sequence ID" value="NZ_PKLZ01000002.1"/>
</dbReference>
<keyword evidence="1" id="KW-0479">Metal-binding</keyword>
<dbReference type="GO" id="GO:0016787">
    <property type="term" value="F:hydrolase activity"/>
    <property type="evidence" value="ECO:0007669"/>
    <property type="project" value="UniProtKB-KW"/>
</dbReference>
<dbReference type="PANTHER" id="PTHR43344">
    <property type="entry name" value="PHOSPHOSERINE PHOSPHATASE"/>
    <property type="match status" value="1"/>
</dbReference>
<evidence type="ECO:0000256" key="3">
    <source>
        <dbReference type="ARBA" id="ARBA00022842"/>
    </source>
</evidence>
<evidence type="ECO:0000313" key="4">
    <source>
        <dbReference type="EMBL" id="PLW83553.1"/>
    </source>
</evidence>
<keyword evidence="3" id="KW-0460">Magnesium</keyword>
<dbReference type="GO" id="GO:0046872">
    <property type="term" value="F:metal ion binding"/>
    <property type="evidence" value="ECO:0007669"/>
    <property type="project" value="UniProtKB-KW"/>
</dbReference>
<sequence>MTLAIFDLDNTLIAGDSDHLWGQFLCEQGLVDSDSFADENERFYRAYQAGKLDIQAYLRFALGPLRGRSPEQLAPLHRQFMREKIQPLILPRGLALIESHRRQGHQLLVITATNHFITRPIVDALGIEELLACEAEIVAGRYTGEPTGIPSYHGGKVLRLQAWLEQRAMPLAGTWFYSDSHNDLPLLEQVDYAIAVDPDPTLRARAAEAGWPVISLRD</sequence>
<dbReference type="SUPFAM" id="SSF56784">
    <property type="entry name" value="HAD-like"/>
    <property type="match status" value="1"/>
</dbReference>
<dbReference type="InterPro" id="IPR023214">
    <property type="entry name" value="HAD_sf"/>
</dbReference>
<evidence type="ECO:0000256" key="1">
    <source>
        <dbReference type="ARBA" id="ARBA00022723"/>
    </source>
</evidence>
<comment type="caution">
    <text evidence="4">The sequence shown here is derived from an EMBL/GenBank/DDBJ whole genome shotgun (WGS) entry which is preliminary data.</text>
</comment>
<evidence type="ECO:0000256" key="2">
    <source>
        <dbReference type="ARBA" id="ARBA00022801"/>
    </source>
</evidence>
<dbReference type="Proteomes" id="UP000234845">
    <property type="component" value="Unassembled WGS sequence"/>
</dbReference>
<proteinExistence type="predicted"/>
<dbReference type="Pfam" id="PF12710">
    <property type="entry name" value="HAD"/>
    <property type="match status" value="1"/>
</dbReference>
<dbReference type="EMBL" id="PKLZ01000002">
    <property type="protein sequence ID" value="PLW83553.1"/>
    <property type="molecule type" value="Genomic_DNA"/>
</dbReference>
<dbReference type="NCBIfam" id="TIGR01488">
    <property type="entry name" value="HAD-SF-IB"/>
    <property type="match status" value="1"/>
</dbReference>
<name>A0A2N5Y579_9GAMM</name>